<feature type="transmembrane region" description="Helical" evidence="8">
    <location>
        <begin position="7"/>
        <end position="25"/>
    </location>
</feature>
<comment type="function">
    <text evidence="8">Fluoride-specific ion channel. Important for reducing fluoride concentration in the cell, thus reducing its toxicity.</text>
</comment>
<comment type="similarity">
    <text evidence="6 8">Belongs to the fluoride channel Fluc/FEX (TC 1.A.43) family.</text>
</comment>
<dbReference type="RefSeq" id="WP_009366680.1">
    <property type="nucleotide sequence ID" value="NZ_FOTC01000003.1"/>
</dbReference>
<evidence type="ECO:0000256" key="7">
    <source>
        <dbReference type="ARBA" id="ARBA00035585"/>
    </source>
</evidence>
<dbReference type="Pfam" id="PF02537">
    <property type="entry name" value="CRCB"/>
    <property type="match status" value="1"/>
</dbReference>
<organism evidence="9 10">
    <name type="scientific">Halogranum rubrum</name>
    <dbReference type="NCBI Taxonomy" id="553466"/>
    <lineage>
        <taxon>Archaea</taxon>
        <taxon>Methanobacteriati</taxon>
        <taxon>Methanobacteriota</taxon>
        <taxon>Stenosarchaea group</taxon>
        <taxon>Halobacteria</taxon>
        <taxon>Halobacteriales</taxon>
        <taxon>Haloferacaceae</taxon>
    </lineage>
</organism>
<evidence type="ECO:0000256" key="6">
    <source>
        <dbReference type="ARBA" id="ARBA00035120"/>
    </source>
</evidence>
<dbReference type="PANTHER" id="PTHR28259:SF1">
    <property type="entry name" value="FLUORIDE EXPORT PROTEIN 1-RELATED"/>
    <property type="match status" value="1"/>
</dbReference>
<dbReference type="GO" id="GO:0005886">
    <property type="term" value="C:plasma membrane"/>
    <property type="evidence" value="ECO:0007669"/>
    <property type="project" value="UniProtKB-SubCell"/>
</dbReference>
<dbReference type="AlphaFoldDB" id="A0A1I4FYY0"/>
<feature type="transmembrane region" description="Helical" evidence="8">
    <location>
        <begin position="89"/>
        <end position="109"/>
    </location>
</feature>
<dbReference type="PANTHER" id="PTHR28259">
    <property type="entry name" value="FLUORIDE EXPORT PROTEIN 1-RELATED"/>
    <property type="match status" value="1"/>
</dbReference>
<dbReference type="GO" id="GO:0062054">
    <property type="term" value="F:fluoride channel activity"/>
    <property type="evidence" value="ECO:0007669"/>
    <property type="project" value="UniProtKB-UniRule"/>
</dbReference>
<keyword evidence="8" id="KW-0406">Ion transport</keyword>
<gene>
    <name evidence="8" type="primary">fluC</name>
    <name evidence="8" type="synonym">crcB</name>
    <name evidence="9" type="ORF">SAMN04487950_2911</name>
</gene>
<accession>A0A1I4FYY0</accession>
<dbReference type="Proteomes" id="UP000199607">
    <property type="component" value="Unassembled WGS sequence"/>
</dbReference>
<keyword evidence="8" id="KW-0407">Ion channel</keyword>
<comment type="subcellular location">
    <subcellularLocation>
        <location evidence="1 8">Cell membrane</location>
        <topology evidence="1 8">Multi-pass membrane protein</topology>
    </subcellularLocation>
</comment>
<keyword evidence="5 8" id="KW-0472">Membrane</keyword>
<dbReference type="HAMAP" id="MF_00454">
    <property type="entry name" value="FluC"/>
    <property type="match status" value="1"/>
</dbReference>
<name>A0A1I4FYY0_9EURY</name>
<comment type="catalytic activity">
    <reaction evidence="7">
        <text>fluoride(in) = fluoride(out)</text>
        <dbReference type="Rhea" id="RHEA:76159"/>
        <dbReference type="ChEBI" id="CHEBI:17051"/>
    </reaction>
    <physiologicalReaction direction="left-to-right" evidence="7">
        <dbReference type="Rhea" id="RHEA:76160"/>
    </physiologicalReaction>
</comment>
<evidence type="ECO:0000313" key="10">
    <source>
        <dbReference type="Proteomes" id="UP000199607"/>
    </source>
</evidence>
<evidence type="ECO:0000256" key="1">
    <source>
        <dbReference type="ARBA" id="ARBA00004651"/>
    </source>
</evidence>
<evidence type="ECO:0000256" key="3">
    <source>
        <dbReference type="ARBA" id="ARBA00022692"/>
    </source>
</evidence>
<reference evidence="10" key="1">
    <citation type="submission" date="2016-10" db="EMBL/GenBank/DDBJ databases">
        <authorList>
            <person name="Varghese N."/>
            <person name="Submissions S."/>
        </authorList>
    </citation>
    <scope>NUCLEOTIDE SEQUENCE [LARGE SCALE GENOMIC DNA]</scope>
    <source>
        <strain evidence="10">CGMCC 1.7738</strain>
    </source>
</reference>
<evidence type="ECO:0000256" key="8">
    <source>
        <dbReference type="HAMAP-Rule" id="MF_00454"/>
    </source>
</evidence>
<keyword evidence="3 8" id="KW-0812">Transmembrane</keyword>
<evidence type="ECO:0000256" key="4">
    <source>
        <dbReference type="ARBA" id="ARBA00022989"/>
    </source>
</evidence>
<dbReference type="InterPro" id="IPR003691">
    <property type="entry name" value="FluC"/>
</dbReference>
<dbReference type="EMBL" id="FOTC01000003">
    <property type="protein sequence ID" value="SFL22663.1"/>
    <property type="molecule type" value="Genomic_DNA"/>
</dbReference>
<sequence length="112" mass="11450">MKRVEPLVLVACGGFIGAVLRYGVALALPEVAGTLVANVVGSFVLGFLVSVTTTERIRLFLGTGLLSSFTTYSTFAVETTQLGPLAGTLNVGVTYLLGFVAAGAGLVVGGRR</sequence>
<evidence type="ECO:0000313" key="9">
    <source>
        <dbReference type="EMBL" id="SFL22663.1"/>
    </source>
</evidence>
<dbReference type="STRING" id="553466.SAMN04487950_2911"/>
<protein>
    <recommendedName>
        <fullName evidence="8">Fluoride-specific ion channel FluC</fullName>
    </recommendedName>
</protein>
<proteinExistence type="inferred from homology"/>
<feature type="transmembrane region" description="Helical" evidence="8">
    <location>
        <begin position="31"/>
        <end position="52"/>
    </location>
</feature>
<keyword evidence="4 8" id="KW-1133">Transmembrane helix</keyword>
<keyword evidence="10" id="KW-1185">Reference proteome</keyword>
<keyword evidence="8" id="KW-0813">Transport</keyword>
<dbReference type="GO" id="GO:0140114">
    <property type="term" value="P:cellular detoxification of fluoride"/>
    <property type="evidence" value="ECO:0007669"/>
    <property type="project" value="UniProtKB-UniRule"/>
</dbReference>
<comment type="caution">
    <text evidence="8">Lacks conserved residue(s) required for the propagation of feature annotation.</text>
</comment>
<feature type="transmembrane region" description="Helical" evidence="8">
    <location>
        <begin position="59"/>
        <end position="77"/>
    </location>
</feature>
<evidence type="ECO:0000256" key="5">
    <source>
        <dbReference type="ARBA" id="ARBA00023136"/>
    </source>
</evidence>
<evidence type="ECO:0000256" key="2">
    <source>
        <dbReference type="ARBA" id="ARBA00022475"/>
    </source>
</evidence>
<keyword evidence="2 8" id="KW-1003">Cell membrane</keyword>